<comment type="caution">
    <text evidence="1">The sequence shown here is derived from an EMBL/GenBank/DDBJ whole genome shotgun (WGS) entry which is preliminary data.</text>
</comment>
<sequence length="142" mass="14628">MRRMRVAAVCGAAVVAVVGGVAPVTGAVEGRGRGPEAELTYHGSAAMSGGRVHVRFTPHHHGPGGVPDSTAAATVRLRWSEPLADRQELPQGCARAGERVVWCRVGALDAGGVGESLGLRVRLRGAPSEVLLEFDTVWSGGG</sequence>
<reference evidence="1 2" key="1">
    <citation type="submission" date="2015-06" db="EMBL/GenBank/DDBJ databases">
        <authorList>
            <person name="Ju K.-S."/>
            <person name="Doroghazi J.R."/>
            <person name="Metcalf W.W."/>
        </authorList>
    </citation>
    <scope>NUCLEOTIDE SEQUENCE [LARGE SCALE GENOMIC DNA]</scope>
    <source>
        <strain evidence="1 2">NRRL 3414</strain>
    </source>
</reference>
<protein>
    <submittedName>
        <fullName evidence="1">Uncharacterized protein</fullName>
    </submittedName>
</protein>
<gene>
    <name evidence="1" type="ORF">ACM01_40465</name>
</gene>
<dbReference type="Proteomes" id="UP000037432">
    <property type="component" value="Unassembled WGS sequence"/>
</dbReference>
<name>A0A0J7YX73_STRVR</name>
<organism evidence="1 2">
    <name type="scientific">Streptomyces viridochromogenes</name>
    <dbReference type="NCBI Taxonomy" id="1938"/>
    <lineage>
        <taxon>Bacteria</taxon>
        <taxon>Bacillati</taxon>
        <taxon>Actinomycetota</taxon>
        <taxon>Actinomycetes</taxon>
        <taxon>Kitasatosporales</taxon>
        <taxon>Streptomycetaceae</taxon>
        <taxon>Streptomyces</taxon>
    </lineage>
</organism>
<dbReference type="AlphaFoldDB" id="A0A0J7YX73"/>
<feature type="non-terminal residue" evidence="1">
    <location>
        <position position="142"/>
    </location>
</feature>
<evidence type="ECO:0000313" key="2">
    <source>
        <dbReference type="Proteomes" id="UP000037432"/>
    </source>
</evidence>
<dbReference type="EMBL" id="LFNT01000085">
    <property type="protein sequence ID" value="KMS68052.1"/>
    <property type="molecule type" value="Genomic_DNA"/>
</dbReference>
<accession>A0A0J7YX73</accession>
<proteinExistence type="predicted"/>
<evidence type="ECO:0000313" key="1">
    <source>
        <dbReference type="EMBL" id="KMS68052.1"/>
    </source>
</evidence>